<sequence length="447" mass="49397">MKAVRVLRYTLVSIRDLLISAGPIALVAIGLLVLAYWWLDPNPPKKVTLATGPAQSAYDQFGKRYQKALAAYGIEVVLVPTEGSPANLRLLRAGKADLGFVQGGSSERNANEESGIVSLGSLFVEPIWLFYREDAARKAPGRALGSLTQLQDLRVNIGARGSGAPGVMRRLFEANGMDPAHMKVTRLDQTSAAVAFLAGELDAIVFASAPESQMVQMLLQTPGVKLMDFTQSDAYSRRLPFLSPVVLPRGIVDLAKDVPPQDVRLVATTTSLLAREATHPALLQLFAQAARDLHGPAGWFNRAGSFPNTERTEYPVSREAERTIRGGQPFLQRWLPFWLANLIERMWLALGIILAVLLPLSRIVPPLYQFRIRSRVFRWYAQLRDIENRLYAEPQKAVEVVRELDALDDRVGRITVPLSYVDELYALRNNIDVVRRKALQGPAAAAS</sequence>
<proteinExistence type="predicted"/>
<dbReference type="Pfam" id="PF16868">
    <property type="entry name" value="NMT1_3"/>
    <property type="match status" value="1"/>
</dbReference>
<dbReference type="Gene3D" id="3.40.190.10">
    <property type="entry name" value="Periplasmic binding protein-like II"/>
    <property type="match status" value="2"/>
</dbReference>
<feature type="transmembrane region" description="Helical" evidence="1">
    <location>
        <begin position="346"/>
        <end position="368"/>
    </location>
</feature>
<evidence type="ECO:0000256" key="1">
    <source>
        <dbReference type="SAM" id="Phobius"/>
    </source>
</evidence>
<dbReference type="PANTHER" id="PTHR42941">
    <property type="entry name" value="SLL1037 PROTEIN"/>
    <property type="match status" value="1"/>
</dbReference>
<keyword evidence="1" id="KW-1133">Transmembrane helix</keyword>
<dbReference type="SUPFAM" id="SSF53850">
    <property type="entry name" value="Periplasmic binding protein-like II"/>
    <property type="match status" value="1"/>
</dbReference>
<accession>A0ABS1JJ46</accession>
<dbReference type="InterPro" id="IPR011852">
    <property type="entry name" value="TRAP_TAXI"/>
</dbReference>
<comment type="caution">
    <text evidence="2">The sequence shown here is derived from an EMBL/GenBank/DDBJ whole genome shotgun (WGS) entry which is preliminary data.</text>
</comment>
<evidence type="ECO:0000313" key="2">
    <source>
        <dbReference type="EMBL" id="MBL0424255.1"/>
    </source>
</evidence>
<keyword evidence="1" id="KW-0812">Transmembrane</keyword>
<dbReference type="Proteomes" id="UP000622707">
    <property type="component" value="Unassembled WGS sequence"/>
</dbReference>
<evidence type="ECO:0000313" key="3">
    <source>
        <dbReference type="Proteomes" id="UP000622707"/>
    </source>
</evidence>
<reference evidence="2 3" key="1">
    <citation type="journal article" date="2017" name="Int. J. Syst. Evol. Microbiol.">
        <title>Ramlibacter alkalitolerans sp. nov., alkali-tolerant bacterium isolated from soil of ginseng.</title>
        <authorList>
            <person name="Lee D.H."/>
            <person name="Cha C.J."/>
        </authorList>
    </citation>
    <scope>NUCLEOTIDE SEQUENCE [LARGE SCALE GENOMIC DNA]</scope>
    <source>
        <strain evidence="2 3">KACC 19305</strain>
    </source>
</reference>
<dbReference type="PANTHER" id="PTHR42941:SF1">
    <property type="entry name" value="SLL1037 PROTEIN"/>
    <property type="match status" value="1"/>
</dbReference>
<name>A0ABS1JJ46_9BURK</name>
<feature type="transmembrane region" description="Helical" evidence="1">
    <location>
        <begin position="21"/>
        <end position="39"/>
    </location>
</feature>
<keyword evidence="3" id="KW-1185">Reference proteome</keyword>
<dbReference type="EMBL" id="JAEQND010000002">
    <property type="protein sequence ID" value="MBL0424255.1"/>
    <property type="molecule type" value="Genomic_DNA"/>
</dbReference>
<protein>
    <submittedName>
        <fullName evidence="2">ABC transporter substrate-binding protein</fullName>
    </submittedName>
</protein>
<gene>
    <name evidence="2" type="ORF">JI746_03960</name>
</gene>
<organism evidence="2 3">
    <name type="scientific">Ramlibacter alkalitolerans</name>
    <dbReference type="NCBI Taxonomy" id="2039631"/>
    <lineage>
        <taxon>Bacteria</taxon>
        <taxon>Pseudomonadati</taxon>
        <taxon>Pseudomonadota</taxon>
        <taxon>Betaproteobacteria</taxon>
        <taxon>Burkholderiales</taxon>
        <taxon>Comamonadaceae</taxon>
        <taxon>Ramlibacter</taxon>
    </lineage>
</organism>
<keyword evidence="1" id="KW-0472">Membrane</keyword>
<dbReference type="RefSeq" id="WP_201687493.1">
    <property type="nucleotide sequence ID" value="NZ_JAEQND010000002.1"/>
</dbReference>